<gene>
    <name evidence="2" type="ORF">GH714_012162</name>
</gene>
<dbReference type="Proteomes" id="UP000467840">
    <property type="component" value="Chromosome 4"/>
</dbReference>
<comment type="caution">
    <text evidence="2">The sequence shown here is derived from an EMBL/GenBank/DDBJ whole genome shotgun (WGS) entry which is preliminary data.</text>
</comment>
<dbReference type="SUPFAM" id="SSF117281">
    <property type="entry name" value="Kelch motif"/>
    <property type="match status" value="1"/>
</dbReference>
<accession>A0A6A6LFW1</accession>
<organism evidence="2 3">
    <name type="scientific">Hevea brasiliensis</name>
    <name type="common">Para rubber tree</name>
    <name type="synonym">Siphonia brasiliensis</name>
    <dbReference type="NCBI Taxonomy" id="3981"/>
    <lineage>
        <taxon>Eukaryota</taxon>
        <taxon>Viridiplantae</taxon>
        <taxon>Streptophyta</taxon>
        <taxon>Embryophyta</taxon>
        <taxon>Tracheophyta</taxon>
        <taxon>Spermatophyta</taxon>
        <taxon>Magnoliopsida</taxon>
        <taxon>eudicotyledons</taxon>
        <taxon>Gunneridae</taxon>
        <taxon>Pentapetalae</taxon>
        <taxon>rosids</taxon>
        <taxon>fabids</taxon>
        <taxon>Malpighiales</taxon>
        <taxon>Euphorbiaceae</taxon>
        <taxon>Crotonoideae</taxon>
        <taxon>Micrandreae</taxon>
        <taxon>Hevea</taxon>
    </lineage>
</organism>
<evidence type="ECO:0000313" key="3">
    <source>
        <dbReference type="Proteomes" id="UP000467840"/>
    </source>
</evidence>
<reference evidence="2 3" key="1">
    <citation type="journal article" date="2020" name="Mol. Plant">
        <title>The Chromosome-Based Rubber Tree Genome Provides New Insights into Spurge Genome Evolution and Rubber Biosynthesis.</title>
        <authorList>
            <person name="Liu J."/>
            <person name="Shi C."/>
            <person name="Shi C.C."/>
            <person name="Li W."/>
            <person name="Zhang Q.J."/>
            <person name="Zhang Y."/>
            <person name="Li K."/>
            <person name="Lu H.F."/>
            <person name="Shi C."/>
            <person name="Zhu S.T."/>
            <person name="Xiao Z.Y."/>
            <person name="Nan H."/>
            <person name="Yue Y."/>
            <person name="Zhu X.G."/>
            <person name="Wu Y."/>
            <person name="Hong X.N."/>
            <person name="Fan G.Y."/>
            <person name="Tong Y."/>
            <person name="Zhang D."/>
            <person name="Mao C.L."/>
            <person name="Liu Y.L."/>
            <person name="Hao S.J."/>
            <person name="Liu W.Q."/>
            <person name="Lv M.Q."/>
            <person name="Zhang H.B."/>
            <person name="Liu Y."/>
            <person name="Hu-Tang G.R."/>
            <person name="Wang J.P."/>
            <person name="Wang J.H."/>
            <person name="Sun Y.H."/>
            <person name="Ni S.B."/>
            <person name="Chen W.B."/>
            <person name="Zhang X.C."/>
            <person name="Jiao Y.N."/>
            <person name="Eichler E.E."/>
            <person name="Li G.H."/>
            <person name="Liu X."/>
            <person name="Gao L.Z."/>
        </authorList>
    </citation>
    <scope>NUCLEOTIDE SEQUENCE [LARGE SCALE GENOMIC DNA]</scope>
    <source>
        <strain evidence="3">cv. GT1</strain>
        <tissue evidence="2">Leaf</tissue>
    </source>
</reference>
<name>A0A6A6LFW1_HEVBR</name>
<feature type="region of interest" description="Disordered" evidence="1">
    <location>
        <begin position="1"/>
        <end position="29"/>
    </location>
</feature>
<dbReference type="Gene3D" id="2.120.10.80">
    <property type="entry name" value="Kelch-type beta propeller"/>
    <property type="match status" value="1"/>
</dbReference>
<dbReference type="PANTHER" id="PTHR47590">
    <property type="entry name" value="F-BOX/KELCH-REPEAT PROTEIN SKIP25"/>
    <property type="match status" value="1"/>
</dbReference>
<dbReference type="PANTHER" id="PTHR47590:SF1">
    <property type="entry name" value="F-BOX_KELCH-REPEAT PROTEIN SKIP25"/>
    <property type="match status" value="1"/>
</dbReference>
<evidence type="ECO:0000313" key="2">
    <source>
        <dbReference type="EMBL" id="KAF2300340.1"/>
    </source>
</evidence>
<dbReference type="AlphaFoldDB" id="A0A6A6LFW1"/>
<dbReference type="EMBL" id="JAAGAX010000010">
    <property type="protein sequence ID" value="KAF2300340.1"/>
    <property type="molecule type" value="Genomic_DNA"/>
</dbReference>
<evidence type="ECO:0008006" key="4">
    <source>
        <dbReference type="Google" id="ProtNLM"/>
    </source>
</evidence>
<sequence length="315" mass="34376">MRTAHGPHTSNEQVGDSSSATTGPSSPSPSPPPIFYFPLPTYSNRLCFWASHPCCHHSQFCSSPLCPLIFNPVSRTWAFGPPLSTPRRWCAAGSVNGAIYVASGIGSHFSADVARSVEKWYFLHDKKMAAMSSHYLSTRNKGSSWKWEKVKGLKNVRFSRDAIDAVGWRGKLCMVNAKGDAAKEGSVYDTEKDTWEDMPEGMLAGWKGPVAAMDEKVMYVVDEAKGALKKYEPETDDWEKIMESERLIGAQQIAAGGGRVCVVCGGSNSGGIVVLDVMSVPVRLWVVETPPGFEAVAVHILPRMSRPDLIFPVPP</sequence>
<protein>
    <recommendedName>
        <fullName evidence="4">F-box/kelch-repeat protein SKIP25</fullName>
    </recommendedName>
</protein>
<evidence type="ECO:0000256" key="1">
    <source>
        <dbReference type="SAM" id="MobiDB-lite"/>
    </source>
</evidence>
<proteinExistence type="predicted"/>
<keyword evidence="3" id="KW-1185">Reference proteome</keyword>
<dbReference type="InterPro" id="IPR015915">
    <property type="entry name" value="Kelch-typ_b-propeller"/>
</dbReference>